<dbReference type="CDD" id="cd00009">
    <property type="entry name" value="AAA"/>
    <property type="match status" value="1"/>
</dbReference>
<dbReference type="InterPro" id="IPR025662">
    <property type="entry name" value="Sigma_54_int_dom_ATP-bd_1"/>
</dbReference>
<evidence type="ECO:0000259" key="3">
    <source>
        <dbReference type="PROSITE" id="PS50045"/>
    </source>
</evidence>
<dbReference type="AlphaFoldDB" id="A0A369XQK2"/>
<proteinExistence type="predicted"/>
<dbReference type="PROSITE" id="PS00675">
    <property type="entry name" value="SIGMA54_INTERACT_1"/>
    <property type="match status" value="1"/>
</dbReference>
<evidence type="ECO:0000256" key="1">
    <source>
        <dbReference type="ARBA" id="ARBA00022741"/>
    </source>
</evidence>
<dbReference type="Pfam" id="PF25601">
    <property type="entry name" value="AAA_lid_14"/>
    <property type="match status" value="1"/>
</dbReference>
<gene>
    <name evidence="4" type="ORF">DVS81_04570</name>
</gene>
<evidence type="ECO:0000313" key="4">
    <source>
        <dbReference type="EMBL" id="RDE51660.1"/>
    </source>
</evidence>
<feature type="domain" description="Sigma-54 factor interaction" evidence="3">
    <location>
        <begin position="129"/>
        <end position="358"/>
    </location>
</feature>
<dbReference type="PROSITE" id="PS00676">
    <property type="entry name" value="SIGMA54_INTERACT_2"/>
    <property type="match status" value="1"/>
</dbReference>
<dbReference type="SMART" id="SM00382">
    <property type="entry name" value="AAA"/>
    <property type="match status" value="1"/>
</dbReference>
<dbReference type="SUPFAM" id="SSF52540">
    <property type="entry name" value="P-loop containing nucleoside triphosphate hydrolases"/>
    <property type="match status" value="1"/>
</dbReference>
<name>A0A369XQK2_9PROT</name>
<dbReference type="Proteomes" id="UP000253831">
    <property type="component" value="Unassembled WGS sequence"/>
</dbReference>
<accession>A0A369XQK2</accession>
<reference evidence="4 5" key="1">
    <citation type="submission" date="2018-05" db="EMBL/GenBank/DDBJ databases">
        <title>Integrated omic analyses show evidence that a Ca. Accumulibacter phosphatis strain performs denitrification under micro-aerobic conditions.</title>
        <authorList>
            <person name="Camejo P.Y."/>
            <person name="Katherine M.D."/>
            <person name="Daniel N.R."/>
        </authorList>
    </citation>
    <scope>NUCLEOTIDE SEQUENCE [LARGE SCALE GENOMIC DNA]</scope>
    <source>
        <strain evidence="4">UW-LDO-IC</strain>
    </source>
</reference>
<dbReference type="FunFam" id="3.40.50.300:FF:000006">
    <property type="entry name" value="DNA-binding transcriptional regulator NtrC"/>
    <property type="match status" value="1"/>
</dbReference>
<dbReference type="InterPro" id="IPR002078">
    <property type="entry name" value="Sigma_54_int"/>
</dbReference>
<protein>
    <submittedName>
        <fullName evidence="4">Sigma-54-dependent Fis family transcriptional regulator</fullName>
    </submittedName>
</protein>
<dbReference type="PANTHER" id="PTHR32071">
    <property type="entry name" value="TRANSCRIPTIONAL REGULATORY PROTEIN"/>
    <property type="match status" value="1"/>
</dbReference>
<keyword evidence="1" id="KW-0547">Nucleotide-binding</keyword>
<sequence length="453" mass="49451">MATPAWLQFLGPVPTALRAQVTALFKMAAIDVLATRREAGGLGIAVLAQADDGVLDALRELVRDSSVLAIAVGAGQWDPAAMWRVLDAGAADLLLWPALPATADDVACRLQRWQTIRTLVDSDIVRKRVAGRGAAWQSLLRGVVEVARLTQSSVLITGETGTGKEQIAHLIHELDGRDEVGEFVVVDCTTLSSELSGSEFFGHERGAFTGAAGARDGAFALAHGGTLFLDEVGELSIALQAQLLRVVQERQYKRLGSNTWQRSDFRLICATHRDLDAAVANGSFRADLFYRIAAWRCTAPPLRERMEDILPLARFILAQLEPRAAPLEMDPAVKEYLLTREYPGNVRDLCQTVARLWQRHSGHGPLTVGDVPEDERPAAVVWRPHWPDRNFEAAVRHAVELNIGLKEIGQTATELATQAALDQEGGNLQRAAARLGVTDRALQIRRANQRATQ</sequence>
<dbReference type="Pfam" id="PF00158">
    <property type="entry name" value="Sigma54_activat"/>
    <property type="match status" value="1"/>
</dbReference>
<dbReference type="InterPro" id="IPR058031">
    <property type="entry name" value="AAA_lid_NorR"/>
</dbReference>
<dbReference type="GO" id="GO:0006355">
    <property type="term" value="P:regulation of DNA-templated transcription"/>
    <property type="evidence" value="ECO:0007669"/>
    <property type="project" value="InterPro"/>
</dbReference>
<dbReference type="InterPro" id="IPR025943">
    <property type="entry name" value="Sigma_54_int_dom_ATP-bd_2"/>
</dbReference>
<dbReference type="Gene3D" id="1.10.8.60">
    <property type="match status" value="1"/>
</dbReference>
<evidence type="ECO:0000313" key="5">
    <source>
        <dbReference type="Proteomes" id="UP000253831"/>
    </source>
</evidence>
<dbReference type="GO" id="GO:0005524">
    <property type="term" value="F:ATP binding"/>
    <property type="evidence" value="ECO:0007669"/>
    <property type="project" value="UniProtKB-KW"/>
</dbReference>
<comment type="caution">
    <text evidence="4">The sequence shown here is derived from an EMBL/GenBank/DDBJ whole genome shotgun (WGS) entry which is preliminary data.</text>
</comment>
<dbReference type="Gene3D" id="3.40.50.300">
    <property type="entry name" value="P-loop containing nucleotide triphosphate hydrolases"/>
    <property type="match status" value="1"/>
</dbReference>
<evidence type="ECO:0000256" key="2">
    <source>
        <dbReference type="ARBA" id="ARBA00022840"/>
    </source>
</evidence>
<organism evidence="4 5">
    <name type="scientific">Candidatus Accumulibacter meliphilus</name>
    <dbReference type="NCBI Taxonomy" id="2211374"/>
    <lineage>
        <taxon>Bacteria</taxon>
        <taxon>Pseudomonadati</taxon>
        <taxon>Pseudomonadota</taxon>
        <taxon>Betaproteobacteria</taxon>
        <taxon>Candidatus Accumulibacter</taxon>
    </lineage>
</organism>
<keyword evidence="2" id="KW-0067">ATP-binding</keyword>
<dbReference type="EMBL" id="QPGA01000005">
    <property type="protein sequence ID" value="RDE51660.1"/>
    <property type="molecule type" value="Genomic_DNA"/>
</dbReference>
<dbReference type="PROSITE" id="PS50045">
    <property type="entry name" value="SIGMA54_INTERACT_4"/>
    <property type="match status" value="1"/>
</dbReference>
<dbReference type="InterPro" id="IPR003593">
    <property type="entry name" value="AAA+_ATPase"/>
</dbReference>
<dbReference type="InterPro" id="IPR027417">
    <property type="entry name" value="P-loop_NTPase"/>
</dbReference>